<protein>
    <recommendedName>
        <fullName evidence="4">GerMN domain-containing protein</fullName>
    </recommendedName>
</protein>
<evidence type="ECO:0000313" key="2">
    <source>
        <dbReference type="EMBL" id="MBT0993369.1"/>
    </source>
</evidence>
<evidence type="ECO:0000256" key="1">
    <source>
        <dbReference type="SAM" id="Phobius"/>
    </source>
</evidence>
<name>A0ABS5TW77_9CELL</name>
<proteinExistence type="predicted"/>
<comment type="caution">
    <text evidence="2">The sequence shown here is derived from an EMBL/GenBank/DDBJ whole genome shotgun (WGS) entry which is preliminary data.</text>
</comment>
<evidence type="ECO:0000313" key="3">
    <source>
        <dbReference type="Proteomes" id="UP000722125"/>
    </source>
</evidence>
<keyword evidence="3" id="KW-1185">Reference proteome</keyword>
<sequence length="187" mass="19585">MSPTTDGVRVEPETGRARPGMWRWLPAAATALVVLGALGAGTWWLTHPERFVEAGDGTEFDQGASDVAVGIHHLSGQDGEVVIRDVTATVTRNDAGATFEAKRCTLDPGLGFGAIGTAGVEDLSTMCTDLVDAAGATLSLDEADRQQLLLLIHAPGSGRVEINGVHVTYRDGVRWGAEDTGPDVLLP</sequence>
<keyword evidence="1" id="KW-0812">Transmembrane</keyword>
<keyword evidence="1" id="KW-0472">Membrane</keyword>
<gene>
    <name evidence="2" type="ORF">KIN34_03600</name>
</gene>
<evidence type="ECO:0008006" key="4">
    <source>
        <dbReference type="Google" id="ProtNLM"/>
    </source>
</evidence>
<dbReference type="EMBL" id="JAHBOH010000001">
    <property type="protein sequence ID" value="MBT0993369.1"/>
    <property type="molecule type" value="Genomic_DNA"/>
</dbReference>
<dbReference type="Proteomes" id="UP000722125">
    <property type="component" value="Unassembled WGS sequence"/>
</dbReference>
<accession>A0ABS5TW77</accession>
<organism evidence="2 3">
    <name type="scientific">Cellulomonas fulva</name>
    <dbReference type="NCBI Taxonomy" id="2835530"/>
    <lineage>
        <taxon>Bacteria</taxon>
        <taxon>Bacillati</taxon>
        <taxon>Actinomycetota</taxon>
        <taxon>Actinomycetes</taxon>
        <taxon>Micrococcales</taxon>
        <taxon>Cellulomonadaceae</taxon>
        <taxon>Cellulomonas</taxon>
    </lineage>
</organism>
<feature type="transmembrane region" description="Helical" evidence="1">
    <location>
        <begin position="24"/>
        <end position="45"/>
    </location>
</feature>
<reference evidence="2 3" key="1">
    <citation type="submission" date="2021-05" db="EMBL/GenBank/DDBJ databases">
        <title>Description of Cellulomonas sp. DKR-3 sp. nov.</title>
        <authorList>
            <person name="Dahal R.H."/>
            <person name="Chaudhary D.K."/>
        </authorList>
    </citation>
    <scope>NUCLEOTIDE SEQUENCE [LARGE SCALE GENOMIC DNA]</scope>
    <source>
        <strain evidence="2 3">DKR-3</strain>
    </source>
</reference>
<dbReference type="RefSeq" id="WP_214346782.1">
    <property type="nucleotide sequence ID" value="NZ_JAHBOH010000001.1"/>
</dbReference>
<keyword evidence="1" id="KW-1133">Transmembrane helix</keyword>